<evidence type="ECO:0000313" key="2">
    <source>
        <dbReference type="Proteomes" id="UP000078543"/>
    </source>
</evidence>
<gene>
    <name evidence="1" type="ORF">A6A05_02195</name>
</gene>
<dbReference type="OrthoDB" id="9811127at2"/>
<evidence type="ECO:0000313" key="1">
    <source>
        <dbReference type="EMBL" id="OAN50045.1"/>
    </source>
</evidence>
<dbReference type="EMBL" id="LWQU01000141">
    <property type="protein sequence ID" value="OAN50045.1"/>
    <property type="molecule type" value="Genomic_DNA"/>
</dbReference>
<sequence>MSFAAIPVRLSLEESSAVALLEAAEELSTAHDAERFVAALDTNHRVWMALSDVARRSAWKVFERRLADFVMTTTCKAGKGVRDDDVETLIGINRDLSSRLANGRDLGAIRLRAHLAWQEGGKGRGLSLDRWLIAEMERKAQAH</sequence>
<organism evidence="1 2">
    <name type="scientific">Magnetospirillum moscoviense</name>
    <dbReference type="NCBI Taxonomy" id="1437059"/>
    <lineage>
        <taxon>Bacteria</taxon>
        <taxon>Pseudomonadati</taxon>
        <taxon>Pseudomonadota</taxon>
        <taxon>Alphaproteobacteria</taxon>
        <taxon>Rhodospirillales</taxon>
        <taxon>Rhodospirillaceae</taxon>
        <taxon>Magnetospirillum</taxon>
    </lineage>
</organism>
<dbReference type="AlphaFoldDB" id="A0A178MPN8"/>
<accession>A0A178MPN8</accession>
<dbReference type="RefSeq" id="WP_068500783.1">
    <property type="nucleotide sequence ID" value="NZ_LWQU01000141.1"/>
</dbReference>
<comment type="caution">
    <text evidence="1">The sequence shown here is derived from an EMBL/GenBank/DDBJ whole genome shotgun (WGS) entry which is preliminary data.</text>
</comment>
<protein>
    <submittedName>
        <fullName evidence="1">Uncharacterized protein</fullName>
    </submittedName>
</protein>
<proteinExistence type="predicted"/>
<reference evidence="1 2" key="1">
    <citation type="submission" date="2016-04" db="EMBL/GenBank/DDBJ databases">
        <title>Draft genome sequence of freshwater magnetotactic bacteria Magnetospirillum marisnigri SP-1 and Magnetospirillum moscoviense BB-1.</title>
        <authorList>
            <person name="Koziaeva V."/>
            <person name="Dziuba M.V."/>
            <person name="Ivanov T.M."/>
            <person name="Kuznetsov B."/>
            <person name="Grouzdev D.S."/>
        </authorList>
    </citation>
    <scope>NUCLEOTIDE SEQUENCE [LARGE SCALE GENOMIC DNA]</scope>
    <source>
        <strain evidence="1 2">BB-1</strain>
    </source>
</reference>
<keyword evidence="2" id="KW-1185">Reference proteome</keyword>
<dbReference type="Proteomes" id="UP000078543">
    <property type="component" value="Unassembled WGS sequence"/>
</dbReference>
<name>A0A178MPN8_9PROT</name>